<dbReference type="AlphaFoldDB" id="A0A1M7YZ59"/>
<dbReference type="Pfam" id="PF00037">
    <property type="entry name" value="Fer4"/>
    <property type="match status" value="1"/>
</dbReference>
<dbReference type="InterPro" id="IPR017900">
    <property type="entry name" value="4Fe4S_Fe_S_CS"/>
</dbReference>
<dbReference type="GO" id="GO:0051539">
    <property type="term" value="F:4 iron, 4 sulfur cluster binding"/>
    <property type="evidence" value="ECO:0007669"/>
    <property type="project" value="UniProtKB-KW"/>
</dbReference>
<evidence type="ECO:0000256" key="1">
    <source>
        <dbReference type="ARBA" id="ARBA00001966"/>
    </source>
</evidence>
<keyword evidence="6" id="KW-0408">Iron</keyword>
<feature type="domain" description="4Fe-4S ferredoxin-type" evidence="8">
    <location>
        <begin position="1"/>
        <end position="29"/>
    </location>
</feature>
<dbReference type="RefSeq" id="WP_073585379.1">
    <property type="nucleotide sequence ID" value="NZ_AP024897.1"/>
</dbReference>
<keyword evidence="4" id="KW-0479">Metal-binding</keyword>
<evidence type="ECO:0000256" key="5">
    <source>
        <dbReference type="ARBA" id="ARBA00022982"/>
    </source>
</evidence>
<gene>
    <name evidence="9" type="primary">fdx_1</name>
    <name evidence="9" type="ORF">VQ7734_03701</name>
</gene>
<dbReference type="STRING" id="1117707.VQ7734_03701"/>
<dbReference type="SUPFAM" id="SSF54862">
    <property type="entry name" value="4Fe-4S ferredoxins"/>
    <property type="match status" value="1"/>
</dbReference>
<dbReference type="OrthoDB" id="9803397at2"/>
<name>A0A1M7YZ59_9VIBR</name>
<keyword evidence="10" id="KW-1185">Reference proteome</keyword>
<organism evidence="9 10">
    <name type="scientific">Vibrio quintilis</name>
    <dbReference type="NCBI Taxonomy" id="1117707"/>
    <lineage>
        <taxon>Bacteria</taxon>
        <taxon>Pseudomonadati</taxon>
        <taxon>Pseudomonadota</taxon>
        <taxon>Gammaproteobacteria</taxon>
        <taxon>Vibrionales</taxon>
        <taxon>Vibrionaceae</taxon>
        <taxon>Vibrio</taxon>
    </lineage>
</organism>
<evidence type="ECO:0000256" key="6">
    <source>
        <dbReference type="ARBA" id="ARBA00023004"/>
    </source>
</evidence>
<dbReference type="Proteomes" id="UP000184600">
    <property type="component" value="Unassembled WGS sequence"/>
</dbReference>
<evidence type="ECO:0000256" key="2">
    <source>
        <dbReference type="ARBA" id="ARBA00022448"/>
    </source>
</evidence>
<dbReference type="EMBL" id="FRFG01000049">
    <property type="protein sequence ID" value="SHO57931.1"/>
    <property type="molecule type" value="Genomic_DNA"/>
</dbReference>
<dbReference type="InterPro" id="IPR017896">
    <property type="entry name" value="4Fe4S_Fe-S-bd"/>
</dbReference>
<protein>
    <submittedName>
        <fullName evidence="9">Ferredoxin</fullName>
    </submittedName>
</protein>
<proteinExistence type="predicted"/>
<dbReference type="Gene3D" id="3.30.70.20">
    <property type="match status" value="1"/>
</dbReference>
<dbReference type="GO" id="GO:0046872">
    <property type="term" value="F:metal ion binding"/>
    <property type="evidence" value="ECO:0007669"/>
    <property type="project" value="UniProtKB-KW"/>
</dbReference>
<keyword evidence="7" id="KW-0411">Iron-sulfur</keyword>
<keyword evidence="5" id="KW-0249">Electron transport</keyword>
<evidence type="ECO:0000259" key="8">
    <source>
        <dbReference type="PROSITE" id="PS51379"/>
    </source>
</evidence>
<comment type="cofactor">
    <cofactor evidence="1">
        <name>[4Fe-4S] cluster</name>
        <dbReference type="ChEBI" id="CHEBI:49883"/>
    </cofactor>
</comment>
<evidence type="ECO:0000313" key="10">
    <source>
        <dbReference type="Proteomes" id="UP000184600"/>
    </source>
</evidence>
<evidence type="ECO:0000313" key="9">
    <source>
        <dbReference type="EMBL" id="SHO57931.1"/>
    </source>
</evidence>
<evidence type="ECO:0000256" key="4">
    <source>
        <dbReference type="ARBA" id="ARBA00022723"/>
    </source>
</evidence>
<dbReference type="NCBIfam" id="NF033683">
    <property type="entry name" value="di_4Fe-4S_YfhL"/>
    <property type="match status" value="1"/>
</dbReference>
<keyword evidence="2" id="KW-0813">Transport</keyword>
<dbReference type="PROSITE" id="PS00198">
    <property type="entry name" value="4FE4S_FER_1"/>
    <property type="match status" value="1"/>
</dbReference>
<evidence type="ECO:0000256" key="3">
    <source>
        <dbReference type="ARBA" id="ARBA00022485"/>
    </source>
</evidence>
<sequence>MSLTITEDCIYCDICRPACPNRAISAGDELYVINPNLCTECVGHYDEPQCQLVCPAECIPRLPEFAETKEQLWEKYERISVEIVS</sequence>
<evidence type="ECO:0000256" key="7">
    <source>
        <dbReference type="ARBA" id="ARBA00023014"/>
    </source>
</evidence>
<keyword evidence="3" id="KW-0004">4Fe-4S</keyword>
<dbReference type="InterPro" id="IPR047927">
    <property type="entry name" value="YfhL-like"/>
</dbReference>
<dbReference type="PROSITE" id="PS51379">
    <property type="entry name" value="4FE4S_FER_2"/>
    <property type="match status" value="1"/>
</dbReference>
<accession>A0A1M7YZ59</accession>
<reference evidence="10" key="1">
    <citation type="submission" date="2016-12" db="EMBL/GenBank/DDBJ databases">
        <authorList>
            <person name="Rodrigo-Torres L."/>
            <person name="Arahal R.D."/>
            <person name="Lucena T."/>
        </authorList>
    </citation>
    <scope>NUCLEOTIDE SEQUENCE [LARGE SCALE GENOMIC DNA]</scope>
</reference>
<dbReference type="FunFam" id="3.30.70.20:FF:000045">
    <property type="entry name" value="Ferredoxin, 4Fe-4S"/>
    <property type="match status" value="1"/>
</dbReference>